<keyword evidence="4" id="KW-1185">Reference proteome</keyword>
<dbReference type="InterPro" id="IPR052228">
    <property type="entry name" value="Sec_Metab_Biosynth_Oxidored"/>
</dbReference>
<feature type="compositionally biased region" description="Polar residues" evidence="2">
    <location>
        <begin position="283"/>
        <end position="295"/>
    </location>
</feature>
<dbReference type="Proteomes" id="UP000245768">
    <property type="component" value="Unassembled WGS sequence"/>
</dbReference>
<sequence>MPSLDVIRAATAKLHDGPPLVAVFTATTGIGPYTAKELAKAFASSGSKLRVYIVGRNAERAEALCKDGRQLSPGSDWQYVPAKNLALINEVDDICAEIRRREERAPFQGGPARVDLLYMSHCWPVLKKREDTSEGLDTFLSTTYYSRIRFIMQLEPLLTASPSAHVISIYAGNFEDPIKPGQQPIGLPPPEEYGVGGVRKYTSFMKVFMFETLAEKHAGHISFTYVYPGLVDGPAFYVESNTPLWFRWLWPVIKVVLGWYMTSAEDCGQVMLFLATPTFPAQGTASESGNQQVARSTKGEVGGGSYATGHRAEWKEKGTSFEKHRQPDTAKKVWDHTMEVIDRVVAGRDTGAPRVPMDILIQAGGPVELGAGYSARGTLRTWAKKQMTTSGPISRGTLEEQYNHSHALPYGRADLITVSSASVEARDARR</sequence>
<organism evidence="3 4">
    <name type="scientific">Acaromyces ingoldii</name>
    <dbReference type="NCBI Taxonomy" id="215250"/>
    <lineage>
        <taxon>Eukaryota</taxon>
        <taxon>Fungi</taxon>
        <taxon>Dikarya</taxon>
        <taxon>Basidiomycota</taxon>
        <taxon>Ustilaginomycotina</taxon>
        <taxon>Exobasidiomycetes</taxon>
        <taxon>Exobasidiales</taxon>
        <taxon>Cryptobasidiaceae</taxon>
        <taxon>Acaromyces</taxon>
    </lineage>
</organism>
<proteinExistence type="predicted"/>
<dbReference type="InterPro" id="IPR036291">
    <property type="entry name" value="NAD(P)-bd_dom_sf"/>
</dbReference>
<dbReference type="RefSeq" id="XP_025373708.1">
    <property type="nucleotide sequence ID" value="XM_025520191.1"/>
</dbReference>
<dbReference type="Gene3D" id="3.40.50.720">
    <property type="entry name" value="NAD(P)-binding Rossmann-like Domain"/>
    <property type="match status" value="1"/>
</dbReference>
<dbReference type="GeneID" id="37042107"/>
<dbReference type="InParanoid" id="A0A316Y8H2"/>
<dbReference type="SUPFAM" id="SSF51735">
    <property type="entry name" value="NAD(P)-binding Rossmann-fold domains"/>
    <property type="match status" value="1"/>
</dbReference>
<gene>
    <name evidence="3" type="ORF">FA10DRAFT_263233</name>
</gene>
<dbReference type="STRING" id="215250.A0A316Y8H2"/>
<dbReference type="PANTHER" id="PTHR47534:SF3">
    <property type="entry name" value="ALCOHOL DEHYDROGENASE-LIKE C-TERMINAL DOMAIN-CONTAINING PROTEIN"/>
    <property type="match status" value="1"/>
</dbReference>
<accession>A0A316Y8H2</accession>
<evidence type="ECO:0000256" key="1">
    <source>
        <dbReference type="ARBA" id="ARBA00023002"/>
    </source>
</evidence>
<keyword evidence="1" id="KW-0560">Oxidoreductase</keyword>
<evidence type="ECO:0000313" key="4">
    <source>
        <dbReference type="Proteomes" id="UP000245768"/>
    </source>
</evidence>
<reference evidence="3 4" key="1">
    <citation type="journal article" date="2018" name="Mol. Biol. Evol.">
        <title>Broad Genomic Sampling Reveals a Smut Pathogenic Ancestry of the Fungal Clade Ustilaginomycotina.</title>
        <authorList>
            <person name="Kijpornyongpan T."/>
            <person name="Mondo S.J."/>
            <person name="Barry K."/>
            <person name="Sandor L."/>
            <person name="Lee J."/>
            <person name="Lipzen A."/>
            <person name="Pangilinan J."/>
            <person name="LaButti K."/>
            <person name="Hainaut M."/>
            <person name="Henrissat B."/>
            <person name="Grigoriev I.V."/>
            <person name="Spatafora J.W."/>
            <person name="Aime M.C."/>
        </authorList>
    </citation>
    <scope>NUCLEOTIDE SEQUENCE [LARGE SCALE GENOMIC DNA]</scope>
    <source>
        <strain evidence="3 4">MCA 4198</strain>
    </source>
</reference>
<dbReference type="EMBL" id="KZ819644">
    <property type="protein sequence ID" value="PWN86510.1"/>
    <property type="molecule type" value="Genomic_DNA"/>
</dbReference>
<evidence type="ECO:0008006" key="5">
    <source>
        <dbReference type="Google" id="ProtNLM"/>
    </source>
</evidence>
<dbReference type="AlphaFoldDB" id="A0A316Y8H2"/>
<name>A0A316Y8H2_9BASI</name>
<dbReference type="PANTHER" id="PTHR47534">
    <property type="entry name" value="YALI0E05731P"/>
    <property type="match status" value="1"/>
</dbReference>
<evidence type="ECO:0000313" key="3">
    <source>
        <dbReference type="EMBL" id="PWN86510.1"/>
    </source>
</evidence>
<dbReference type="OrthoDB" id="2898509at2759"/>
<dbReference type="GO" id="GO:0016491">
    <property type="term" value="F:oxidoreductase activity"/>
    <property type="evidence" value="ECO:0007669"/>
    <property type="project" value="UniProtKB-KW"/>
</dbReference>
<evidence type="ECO:0000256" key="2">
    <source>
        <dbReference type="SAM" id="MobiDB-lite"/>
    </source>
</evidence>
<feature type="region of interest" description="Disordered" evidence="2">
    <location>
        <begin position="283"/>
        <end position="308"/>
    </location>
</feature>
<protein>
    <recommendedName>
        <fullName evidence="5">NAD(P)-binding protein</fullName>
    </recommendedName>
</protein>